<reference evidence="2 3" key="1">
    <citation type="submission" date="2019-03" db="EMBL/GenBank/DDBJ databases">
        <title>Jiella endophytica sp. nov., a novel endophytic bacterium isolated from root of Ficus microcarpa Linn. f.</title>
        <authorList>
            <person name="Tuo L."/>
        </authorList>
    </citation>
    <scope>NUCLEOTIDE SEQUENCE [LARGE SCALE GENOMIC DNA]</scope>
    <source>
        <strain evidence="2 3">CBS5Q-3</strain>
    </source>
</reference>
<evidence type="ECO:0000313" key="3">
    <source>
        <dbReference type="Proteomes" id="UP000298179"/>
    </source>
</evidence>
<keyword evidence="1" id="KW-0732">Signal</keyword>
<evidence type="ECO:0000313" key="2">
    <source>
        <dbReference type="EMBL" id="TFF21673.1"/>
    </source>
</evidence>
<organism evidence="2 3">
    <name type="scientific">Jiella endophytica</name>
    <dbReference type="NCBI Taxonomy" id="2558362"/>
    <lineage>
        <taxon>Bacteria</taxon>
        <taxon>Pseudomonadati</taxon>
        <taxon>Pseudomonadota</taxon>
        <taxon>Alphaproteobacteria</taxon>
        <taxon>Hyphomicrobiales</taxon>
        <taxon>Aurantimonadaceae</taxon>
        <taxon>Jiella</taxon>
    </lineage>
</organism>
<dbReference type="InterPro" id="IPR011044">
    <property type="entry name" value="Quino_amine_DH_bsu"/>
</dbReference>
<dbReference type="Proteomes" id="UP000298179">
    <property type="component" value="Unassembled WGS sequence"/>
</dbReference>
<sequence length="316" mass="34539">MKSLLAMALIATVVAAPLSAAADETAGTAVGDRFMTLTRGAAWSPAGEITVGFDTFHPQGMVKIGDDFFVSAVNIIQKPEKYEAPKDGYDRDAGEGEGHLFKIGPDGRMLGDLSLGEGTMYHPGGIDFDGEYLWVPAAEYRPNSHSIIYRVDPKTMQAKKLFTFADHIGGLVHDTATNTLHGVSWGSRRFYAWPLAEDGKPENADAEPAKLRVMNPAQYIDYQDCHSAGASRMLCSGLNTYRTAPDAEPFRLGGMELVDLETGRPVWQLPVEKWAPSGLPMTQNPFFVEAHGDGLRAYFMPDDDRSTIFVFDIAAR</sequence>
<keyword evidence="3" id="KW-1185">Reference proteome</keyword>
<dbReference type="SUPFAM" id="SSF50969">
    <property type="entry name" value="YVTN repeat-like/Quinoprotein amine dehydrogenase"/>
    <property type="match status" value="1"/>
</dbReference>
<gene>
    <name evidence="2" type="ORF">E3C22_13350</name>
</gene>
<name>A0A4Y8RFZ4_9HYPH</name>
<protein>
    <recommendedName>
        <fullName evidence="4">Esterase-like activity of phytase family protein</fullName>
    </recommendedName>
</protein>
<proteinExistence type="predicted"/>
<comment type="caution">
    <text evidence="2">The sequence shown here is derived from an EMBL/GenBank/DDBJ whole genome shotgun (WGS) entry which is preliminary data.</text>
</comment>
<accession>A0A4Y8RFZ4</accession>
<evidence type="ECO:0000256" key="1">
    <source>
        <dbReference type="SAM" id="SignalP"/>
    </source>
</evidence>
<evidence type="ECO:0008006" key="4">
    <source>
        <dbReference type="Google" id="ProtNLM"/>
    </source>
</evidence>
<dbReference type="Pfam" id="PF20055">
    <property type="entry name" value="DUF6454"/>
    <property type="match status" value="1"/>
</dbReference>
<dbReference type="InterPro" id="IPR046312">
    <property type="entry name" value="DUF6454"/>
</dbReference>
<dbReference type="RefSeq" id="WP_134762556.1">
    <property type="nucleotide sequence ID" value="NZ_SOZD01000004.1"/>
</dbReference>
<feature type="signal peptide" evidence="1">
    <location>
        <begin position="1"/>
        <end position="22"/>
    </location>
</feature>
<dbReference type="AlphaFoldDB" id="A0A4Y8RFZ4"/>
<dbReference type="OrthoDB" id="7064788at2"/>
<dbReference type="EMBL" id="SOZD01000004">
    <property type="protein sequence ID" value="TFF21673.1"/>
    <property type="molecule type" value="Genomic_DNA"/>
</dbReference>
<feature type="chain" id="PRO_5021301825" description="Esterase-like activity of phytase family protein" evidence="1">
    <location>
        <begin position="23"/>
        <end position="316"/>
    </location>
</feature>